<evidence type="ECO:0000256" key="1">
    <source>
        <dbReference type="ARBA" id="ARBA00001933"/>
    </source>
</evidence>
<dbReference type="InterPro" id="IPR005814">
    <property type="entry name" value="Aminotrans_3"/>
</dbReference>
<dbReference type="SUPFAM" id="SSF53383">
    <property type="entry name" value="PLP-dependent transferases"/>
    <property type="match status" value="1"/>
</dbReference>
<evidence type="ECO:0000313" key="7">
    <source>
        <dbReference type="EMBL" id="PWR21513.1"/>
    </source>
</evidence>
<proteinExistence type="inferred from homology"/>
<protein>
    <submittedName>
        <fullName evidence="7">Aspartate aminotransferase family protein</fullName>
    </submittedName>
</protein>
<keyword evidence="4 7" id="KW-0808">Transferase</keyword>
<evidence type="ECO:0000256" key="6">
    <source>
        <dbReference type="RuleBase" id="RU003560"/>
    </source>
</evidence>
<keyword evidence="8" id="KW-1185">Reference proteome</keyword>
<dbReference type="InterPro" id="IPR049704">
    <property type="entry name" value="Aminotrans_3_PPA_site"/>
</dbReference>
<evidence type="ECO:0000256" key="3">
    <source>
        <dbReference type="ARBA" id="ARBA00022576"/>
    </source>
</evidence>
<sequence length="442" mass="48050">MNAPIAPAVPNMEHHWLPFTNNRLFWQEPQIFAKAEGVRYWTPEGREILDGASGLFCCAAGHARPEIADAVHKQLMTLDYTPHFQRAAPVSFEFAERLAGILPEGIDRVFFGNSGSEAVDSAVKICLAYHRAKGQSQRTRFVSRNWAYHGVNMGGTSLAGMVNNRRDFGAVTFDAVHMRHTWAEEQKFSRGQPETGADRADDLEEMCKLYGGETIAAVFIEPIAGSIGTIVPPKGYLEKIRAICDKYGILLVFDEVITGFGRTGSAFASQEFAVKPDVITMAKALTNGVIPMSAVAVKREIQAAVIDAAQGDRPELFHGYTYSAHPVACAAGIAALNIYRDEGLFERAKALSPQFLDMVFGLRNLPQVVDLRGYGMLAGIQLKPGATPGAKGSLVQRLLFDAGLHIKATGDAIIFAPALVTPEDDMARMGDVLQKVLGRADL</sequence>
<dbReference type="GO" id="GO:0030170">
    <property type="term" value="F:pyridoxal phosphate binding"/>
    <property type="evidence" value="ECO:0007669"/>
    <property type="project" value="InterPro"/>
</dbReference>
<keyword evidence="3 7" id="KW-0032">Aminotransferase</keyword>
<dbReference type="OrthoDB" id="9801834at2"/>
<dbReference type="PANTHER" id="PTHR43094:SF1">
    <property type="entry name" value="AMINOTRANSFERASE CLASS-III"/>
    <property type="match status" value="1"/>
</dbReference>
<dbReference type="Gene3D" id="3.40.640.10">
    <property type="entry name" value="Type I PLP-dependent aspartate aminotransferase-like (Major domain)"/>
    <property type="match status" value="1"/>
</dbReference>
<dbReference type="EMBL" id="QGLE01000007">
    <property type="protein sequence ID" value="PWR21513.1"/>
    <property type="molecule type" value="Genomic_DNA"/>
</dbReference>
<keyword evidence="5 6" id="KW-0663">Pyridoxal phosphate</keyword>
<dbReference type="FunFam" id="3.40.640.10:FF:000014">
    <property type="entry name" value="Adenosylmethionine-8-amino-7-oxononanoate aminotransferase, probable"/>
    <property type="match status" value="1"/>
</dbReference>
<evidence type="ECO:0000256" key="5">
    <source>
        <dbReference type="ARBA" id="ARBA00022898"/>
    </source>
</evidence>
<comment type="caution">
    <text evidence="7">The sequence shown here is derived from an EMBL/GenBank/DDBJ whole genome shotgun (WGS) entry which is preliminary data.</text>
</comment>
<organism evidence="7 8">
    <name type="scientific">Zavarzinia aquatilis</name>
    <dbReference type="NCBI Taxonomy" id="2211142"/>
    <lineage>
        <taxon>Bacteria</taxon>
        <taxon>Pseudomonadati</taxon>
        <taxon>Pseudomonadota</taxon>
        <taxon>Alphaproteobacteria</taxon>
        <taxon>Rhodospirillales</taxon>
        <taxon>Zavarziniaceae</taxon>
        <taxon>Zavarzinia</taxon>
    </lineage>
</organism>
<dbReference type="PANTHER" id="PTHR43094">
    <property type="entry name" value="AMINOTRANSFERASE"/>
    <property type="match status" value="1"/>
</dbReference>
<gene>
    <name evidence="7" type="ORF">DKG74_13085</name>
</gene>
<dbReference type="Pfam" id="PF00202">
    <property type="entry name" value="Aminotran_3"/>
    <property type="match status" value="1"/>
</dbReference>
<dbReference type="Proteomes" id="UP000245461">
    <property type="component" value="Unassembled WGS sequence"/>
</dbReference>
<dbReference type="CDD" id="cd00610">
    <property type="entry name" value="OAT_like"/>
    <property type="match status" value="1"/>
</dbReference>
<evidence type="ECO:0000256" key="4">
    <source>
        <dbReference type="ARBA" id="ARBA00022679"/>
    </source>
</evidence>
<dbReference type="AlphaFoldDB" id="A0A317E856"/>
<evidence type="ECO:0000256" key="2">
    <source>
        <dbReference type="ARBA" id="ARBA00008954"/>
    </source>
</evidence>
<dbReference type="InterPro" id="IPR015422">
    <property type="entry name" value="PyrdxlP-dep_Trfase_small"/>
</dbReference>
<dbReference type="InterPro" id="IPR015424">
    <property type="entry name" value="PyrdxlP-dep_Trfase"/>
</dbReference>
<dbReference type="GO" id="GO:0008483">
    <property type="term" value="F:transaminase activity"/>
    <property type="evidence" value="ECO:0007669"/>
    <property type="project" value="UniProtKB-KW"/>
</dbReference>
<reference evidence="7 8" key="1">
    <citation type="submission" date="2018-05" db="EMBL/GenBank/DDBJ databases">
        <title>Zavarzinia sp. HR-AS.</title>
        <authorList>
            <person name="Lee Y."/>
            <person name="Jeon C.O."/>
        </authorList>
    </citation>
    <scope>NUCLEOTIDE SEQUENCE [LARGE SCALE GENOMIC DNA]</scope>
    <source>
        <strain evidence="7 8">HR-AS</strain>
    </source>
</reference>
<accession>A0A317E856</accession>
<dbReference type="Gene3D" id="3.90.1150.10">
    <property type="entry name" value="Aspartate Aminotransferase, domain 1"/>
    <property type="match status" value="1"/>
</dbReference>
<comment type="similarity">
    <text evidence="2 6">Belongs to the class-III pyridoxal-phosphate-dependent aminotransferase family.</text>
</comment>
<dbReference type="PROSITE" id="PS00600">
    <property type="entry name" value="AA_TRANSFER_CLASS_3"/>
    <property type="match status" value="1"/>
</dbReference>
<evidence type="ECO:0000313" key="8">
    <source>
        <dbReference type="Proteomes" id="UP000245461"/>
    </source>
</evidence>
<comment type="cofactor">
    <cofactor evidence="1">
        <name>pyridoxal 5'-phosphate</name>
        <dbReference type="ChEBI" id="CHEBI:597326"/>
    </cofactor>
</comment>
<name>A0A317E856_9PROT</name>
<dbReference type="InterPro" id="IPR015421">
    <property type="entry name" value="PyrdxlP-dep_Trfase_major"/>
</dbReference>
<dbReference type="RefSeq" id="WP_109906755.1">
    <property type="nucleotide sequence ID" value="NZ_QGLE01000007.1"/>
</dbReference>